<organism evidence="1 2">
    <name type="scientific">Candidatus Omnitrophus magneticus</name>
    <dbReference type="NCBI Taxonomy" id="1609969"/>
    <lineage>
        <taxon>Bacteria</taxon>
        <taxon>Pseudomonadati</taxon>
        <taxon>Candidatus Omnitrophota</taxon>
        <taxon>Candidatus Omnitrophus</taxon>
    </lineage>
</organism>
<sequence length="43" mass="5061">MKKIFFYFLGHVFRFMLKNSFLPQMLISGQQKTSFCASAKIIL</sequence>
<protein>
    <submittedName>
        <fullName evidence="1">Uncharacterized protein</fullName>
    </submittedName>
</protein>
<gene>
    <name evidence="1" type="ORF">OMAG_001049</name>
</gene>
<evidence type="ECO:0000313" key="1">
    <source>
        <dbReference type="EMBL" id="KJJ85085.1"/>
    </source>
</evidence>
<reference evidence="1 2" key="1">
    <citation type="submission" date="2015-02" db="EMBL/GenBank/DDBJ databases">
        <title>Single-cell genomics of uncultivated deep-branching MTB reveals a conserved set of magnetosome genes.</title>
        <authorList>
            <person name="Kolinko S."/>
            <person name="Richter M."/>
            <person name="Glockner F.O."/>
            <person name="Brachmann A."/>
            <person name="Schuler D."/>
        </authorList>
    </citation>
    <scope>NUCLEOTIDE SEQUENCE [LARGE SCALE GENOMIC DNA]</scope>
    <source>
        <strain evidence="1">SKK-01</strain>
    </source>
</reference>
<name>A0A0F0CUG6_9BACT</name>
<dbReference type="Proteomes" id="UP000033428">
    <property type="component" value="Unassembled WGS sequence"/>
</dbReference>
<proteinExistence type="predicted"/>
<dbReference type="AlphaFoldDB" id="A0A0F0CUG6"/>
<dbReference type="EMBL" id="JYNY01000222">
    <property type="protein sequence ID" value="KJJ85085.1"/>
    <property type="molecule type" value="Genomic_DNA"/>
</dbReference>
<comment type="caution">
    <text evidence="1">The sequence shown here is derived from an EMBL/GenBank/DDBJ whole genome shotgun (WGS) entry which is preliminary data.</text>
</comment>
<keyword evidence="2" id="KW-1185">Reference proteome</keyword>
<evidence type="ECO:0000313" key="2">
    <source>
        <dbReference type="Proteomes" id="UP000033428"/>
    </source>
</evidence>
<accession>A0A0F0CUG6</accession>